<evidence type="ECO:0000256" key="7">
    <source>
        <dbReference type="SAM" id="MobiDB-lite"/>
    </source>
</evidence>
<protein>
    <recommendedName>
        <fullName evidence="6">18S rRNA factor 2</fullName>
    </recommendedName>
</protein>
<keyword evidence="4" id="KW-0539">Nucleus</keyword>
<feature type="compositionally biased region" description="Acidic residues" evidence="7">
    <location>
        <begin position="10"/>
        <end position="26"/>
    </location>
</feature>
<evidence type="ECO:0000256" key="5">
    <source>
        <dbReference type="ARBA" id="ARBA00025024"/>
    </source>
</evidence>
<evidence type="ECO:0000256" key="4">
    <source>
        <dbReference type="ARBA" id="ARBA00023242"/>
    </source>
</evidence>
<sequence length="346" mass="39136">MATRRKNEWLEADESEKDDTGYDSELAESRQKSIVSRSVKRRKVVDQSDSDSGSDHSSDGEQIFEDAKETVSPLHTDPIKQVEFGESTLEPKSPVSITSDDKLTPKPSDSKSALSKKLAKSMAKTQKTGVIYLSRIPPFMKPHTLKTLLTPYAPTGLGRIFLTPEDPLTHKSRVRNGGNKKRNFSDGWVEFLSKREAKIAVDTLNTGIIGGKKGGYYHDDVWNLKYLRGFKWRHLTEQIANENAERAARLRAEGMKERREVREYLGNVERAKMLDGMERKKKERREKVGDVGVEGKEDGSVGIGAGRAERRSEKRQFRQTEVLSKSKRDLGGEQPEEVKRVLSKIF</sequence>
<dbReference type="InterPro" id="IPR039119">
    <property type="entry name" value="ABT1/Esf2"/>
</dbReference>
<organism evidence="8 9">
    <name type="scientific">Tothia fuscella</name>
    <dbReference type="NCBI Taxonomy" id="1048955"/>
    <lineage>
        <taxon>Eukaryota</taxon>
        <taxon>Fungi</taxon>
        <taxon>Dikarya</taxon>
        <taxon>Ascomycota</taxon>
        <taxon>Pezizomycotina</taxon>
        <taxon>Dothideomycetes</taxon>
        <taxon>Pleosporomycetidae</taxon>
        <taxon>Venturiales</taxon>
        <taxon>Cylindrosympodiaceae</taxon>
        <taxon>Tothia</taxon>
    </lineage>
</organism>
<dbReference type="InterPro" id="IPR012677">
    <property type="entry name" value="Nucleotide-bd_a/b_plait_sf"/>
</dbReference>
<evidence type="ECO:0000256" key="1">
    <source>
        <dbReference type="ARBA" id="ARBA00004604"/>
    </source>
</evidence>
<feature type="compositionally biased region" description="Basic and acidic residues" evidence="7">
    <location>
        <begin position="307"/>
        <end position="337"/>
    </location>
</feature>
<evidence type="ECO:0000256" key="3">
    <source>
        <dbReference type="ARBA" id="ARBA00022884"/>
    </source>
</evidence>
<keyword evidence="9" id="KW-1185">Reference proteome</keyword>
<feature type="region of interest" description="Disordered" evidence="7">
    <location>
        <begin position="275"/>
        <end position="337"/>
    </location>
</feature>
<evidence type="ECO:0000313" key="8">
    <source>
        <dbReference type="EMBL" id="KAF2427813.1"/>
    </source>
</evidence>
<dbReference type="Gene3D" id="3.30.70.330">
    <property type="match status" value="1"/>
</dbReference>
<proteinExistence type="inferred from homology"/>
<feature type="compositionally biased region" description="Basic and acidic residues" evidence="7">
    <location>
        <begin position="275"/>
        <end position="299"/>
    </location>
</feature>
<dbReference type="InterPro" id="IPR035979">
    <property type="entry name" value="RBD_domain_sf"/>
</dbReference>
<dbReference type="GO" id="GO:0000480">
    <property type="term" value="P:endonucleolytic cleavage in 5'-ETS of tricistronic rRNA transcript (SSU-rRNA, 5.8S rRNA, LSU-rRNA)"/>
    <property type="evidence" value="ECO:0007669"/>
    <property type="project" value="TreeGrafter"/>
</dbReference>
<feature type="compositionally biased region" description="Basic and acidic residues" evidence="7">
    <location>
        <begin position="53"/>
        <end position="69"/>
    </location>
</feature>
<comment type="caution">
    <text evidence="8">The sequence shown here is derived from an EMBL/GenBank/DDBJ whole genome shotgun (WGS) entry which is preliminary data.</text>
</comment>
<comment type="function">
    <text evidence="5">Involved in the small subunit (SSU) processome assembly and function, and in the 18S rRNA synthesis. Required for the early cleavages at sites A0, A1 and A2.</text>
</comment>
<dbReference type="AlphaFoldDB" id="A0A9P4NN29"/>
<dbReference type="GO" id="GO:0005730">
    <property type="term" value="C:nucleolus"/>
    <property type="evidence" value="ECO:0007669"/>
    <property type="project" value="UniProtKB-SubCell"/>
</dbReference>
<evidence type="ECO:0000256" key="2">
    <source>
        <dbReference type="ARBA" id="ARBA00005819"/>
    </source>
</evidence>
<evidence type="ECO:0000256" key="6">
    <source>
        <dbReference type="ARBA" id="ARBA00032634"/>
    </source>
</evidence>
<gene>
    <name evidence="8" type="ORF">EJ08DRAFT_332591</name>
</gene>
<dbReference type="PANTHER" id="PTHR12311:SF7">
    <property type="entry name" value="ACTIVATOR OF BASAL TRANSCRIPTION 1"/>
    <property type="match status" value="1"/>
</dbReference>
<name>A0A9P4NN29_9PEZI</name>
<dbReference type="CDD" id="cd12263">
    <property type="entry name" value="RRM_ABT1_like"/>
    <property type="match status" value="1"/>
</dbReference>
<dbReference type="EMBL" id="MU007057">
    <property type="protein sequence ID" value="KAF2427813.1"/>
    <property type="molecule type" value="Genomic_DNA"/>
</dbReference>
<accession>A0A9P4NN29</accession>
<dbReference type="SUPFAM" id="SSF54928">
    <property type="entry name" value="RNA-binding domain, RBD"/>
    <property type="match status" value="1"/>
</dbReference>
<dbReference type="GO" id="GO:0000447">
    <property type="term" value="P:endonucleolytic cleavage in ITS1 to separate SSU-rRNA from 5.8S rRNA and LSU-rRNA from tricistronic rRNA transcript (SSU-rRNA, 5.8S rRNA, LSU-rRNA)"/>
    <property type="evidence" value="ECO:0007669"/>
    <property type="project" value="TreeGrafter"/>
</dbReference>
<dbReference type="GO" id="GO:0003723">
    <property type="term" value="F:RNA binding"/>
    <property type="evidence" value="ECO:0007669"/>
    <property type="project" value="UniProtKB-KW"/>
</dbReference>
<comment type="similarity">
    <text evidence="2">Belongs to the ESF2/ABP1 family.</text>
</comment>
<dbReference type="PANTHER" id="PTHR12311">
    <property type="entry name" value="ACTIVATOR OF BASAL TRANSCRIPTION 1"/>
    <property type="match status" value="1"/>
</dbReference>
<evidence type="ECO:0000313" key="9">
    <source>
        <dbReference type="Proteomes" id="UP000800235"/>
    </source>
</evidence>
<dbReference type="GO" id="GO:0034462">
    <property type="term" value="P:small-subunit processome assembly"/>
    <property type="evidence" value="ECO:0007669"/>
    <property type="project" value="TreeGrafter"/>
</dbReference>
<dbReference type="Proteomes" id="UP000800235">
    <property type="component" value="Unassembled WGS sequence"/>
</dbReference>
<feature type="region of interest" description="Disordered" evidence="7">
    <location>
        <begin position="1"/>
        <end position="119"/>
    </location>
</feature>
<dbReference type="InterPro" id="IPR034353">
    <property type="entry name" value="ABT1/ESF2_RRM"/>
</dbReference>
<dbReference type="GO" id="GO:0000472">
    <property type="term" value="P:endonucleolytic cleavage to generate mature 5'-end of SSU-rRNA from (SSU-rRNA, 5.8S rRNA, LSU-rRNA)"/>
    <property type="evidence" value="ECO:0007669"/>
    <property type="project" value="TreeGrafter"/>
</dbReference>
<comment type="subcellular location">
    <subcellularLocation>
        <location evidence="1">Nucleus</location>
        <location evidence="1">Nucleolus</location>
    </subcellularLocation>
</comment>
<reference evidence="8" key="1">
    <citation type="journal article" date="2020" name="Stud. Mycol.">
        <title>101 Dothideomycetes genomes: a test case for predicting lifestyles and emergence of pathogens.</title>
        <authorList>
            <person name="Haridas S."/>
            <person name="Albert R."/>
            <person name="Binder M."/>
            <person name="Bloem J."/>
            <person name="Labutti K."/>
            <person name="Salamov A."/>
            <person name="Andreopoulos B."/>
            <person name="Baker S."/>
            <person name="Barry K."/>
            <person name="Bills G."/>
            <person name="Bluhm B."/>
            <person name="Cannon C."/>
            <person name="Castanera R."/>
            <person name="Culley D."/>
            <person name="Daum C."/>
            <person name="Ezra D."/>
            <person name="Gonzalez J."/>
            <person name="Henrissat B."/>
            <person name="Kuo A."/>
            <person name="Liang C."/>
            <person name="Lipzen A."/>
            <person name="Lutzoni F."/>
            <person name="Magnuson J."/>
            <person name="Mondo S."/>
            <person name="Nolan M."/>
            <person name="Ohm R."/>
            <person name="Pangilinan J."/>
            <person name="Park H.-J."/>
            <person name="Ramirez L."/>
            <person name="Alfaro M."/>
            <person name="Sun H."/>
            <person name="Tritt A."/>
            <person name="Yoshinaga Y."/>
            <person name="Zwiers L.-H."/>
            <person name="Turgeon B."/>
            <person name="Goodwin S."/>
            <person name="Spatafora J."/>
            <person name="Crous P."/>
            <person name="Grigoriev I."/>
        </authorList>
    </citation>
    <scope>NUCLEOTIDE SEQUENCE</scope>
    <source>
        <strain evidence="8">CBS 130266</strain>
    </source>
</reference>
<dbReference type="OrthoDB" id="287393at2759"/>
<keyword evidence="3" id="KW-0694">RNA-binding</keyword>
<feature type="compositionally biased region" description="Low complexity" evidence="7">
    <location>
        <begin position="105"/>
        <end position="116"/>
    </location>
</feature>